<evidence type="ECO:0000256" key="3">
    <source>
        <dbReference type="ARBA" id="ARBA00022694"/>
    </source>
</evidence>
<dbReference type="GO" id="GO:0002100">
    <property type="term" value="P:tRNA wobble adenosine to inosine editing"/>
    <property type="evidence" value="ECO:0007669"/>
    <property type="project" value="UniProtKB-UniRule"/>
</dbReference>
<name>A0A2G6E3P5_9BACT</name>
<dbReference type="Pfam" id="PF14437">
    <property type="entry name" value="MafB19-deam"/>
    <property type="match status" value="1"/>
</dbReference>
<organism evidence="10 11">
    <name type="scientific">candidate division KSB3 bacterium</name>
    <dbReference type="NCBI Taxonomy" id="2044937"/>
    <lineage>
        <taxon>Bacteria</taxon>
        <taxon>candidate division KSB3</taxon>
    </lineage>
</organism>
<dbReference type="AlphaFoldDB" id="A0A2G6E3P5"/>
<dbReference type="HAMAP" id="MF_00972">
    <property type="entry name" value="tRNA_aden_deaminase"/>
    <property type="match status" value="1"/>
</dbReference>
<dbReference type="GO" id="GO:0008270">
    <property type="term" value="F:zinc ion binding"/>
    <property type="evidence" value="ECO:0007669"/>
    <property type="project" value="UniProtKB-UniRule"/>
</dbReference>
<reference evidence="10 11" key="1">
    <citation type="submission" date="2017-10" db="EMBL/GenBank/DDBJ databases">
        <title>Novel microbial diversity and functional potential in the marine mammal oral microbiome.</title>
        <authorList>
            <person name="Dudek N.K."/>
            <person name="Sun C.L."/>
            <person name="Burstein D."/>
            <person name="Kantor R.S."/>
            <person name="Aliaga Goltsman D.S."/>
            <person name="Bik E.M."/>
            <person name="Thomas B.C."/>
            <person name="Banfield J.F."/>
            <person name="Relman D.A."/>
        </authorList>
    </citation>
    <scope>NUCLEOTIDE SEQUENCE [LARGE SCALE GENOMIC DNA]</scope>
    <source>
        <strain evidence="10">DOLZORAL124_49_17</strain>
    </source>
</reference>
<gene>
    <name evidence="8" type="primary">tadA</name>
    <name evidence="10" type="ORF">CSB45_10645</name>
</gene>
<comment type="cofactor">
    <cofactor evidence="8">
        <name>Zn(2+)</name>
        <dbReference type="ChEBI" id="CHEBI:29105"/>
    </cofactor>
    <text evidence="8">Binds 1 zinc ion per subunit.</text>
</comment>
<comment type="subunit">
    <text evidence="2 8">Homodimer.</text>
</comment>
<evidence type="ECO:0000256" key="6">
    <source>
        <dbReference type="ARBA" id="ARBA00022833"/>
    </source>
</evidence>
<dbReference type="EC" id="3.5.4.33" evidence="8"/>
<comment type="catalytic activity">
    <reaction evidence="7 8">
        <text>adenosine(34) in tRNA + H2O + H(+) = inosine(34) in tRNA + NH4(+)</text>
        <dbReference type="Rhea" id="RHEA:43168"/>
        <dbReference type="Rhea" id="RHEA-COMP:10373"/>
        <dbReference type="Rhea" id="RHEA-COMP:10374"/>
        <dbReference type="ChEBI" id="CHEBI:15377"/>
        <dbReference type="ChEBI" id="CHEBI:15378"/>
        <dbReference type="ChEBI" id="CHEBI:28938"/>
        <dbReference type="ChEBI" id="CHEBI:74411"/>
        <dbReference type="ChEBI" id="CHEBI:82852"/>
        <dbReference type="EC" id="3.5.4.33"/>
    </reaction>
</comment>
<feature type="active site" description="Proton donor" evidence="8">
    <location>
        <position position="48"/>
    </location>
</feature>
<dbReference type="SUPFAM" id="SSF53927">
    <property type="entry name" value="Cytidine deaminase-like"/>
    <property type="match status" value="1"/>
</dbReference>
<comment type="caution">
    <text evidence="10">The sequence shown here is derived from an EMBL/GenBank/DDBJ whole genome shotgun (WGS) entry which is preliminary data.</text>
</comment>
<feature type="binding site" evidence="8">
    <location>
        <position position="79"/>
    </location>
    <ligand>
        <name>Zn(2+)</name>
        <dbReference type="ChEBI" id="CHEBI:29105"/>
        <note>catalytic</note>
    </ligand>
</feature>
<keyword evidence="4 8" id="KW-0479">Metal-binding</keyword>
<dbReference type="GO" id="GO:0052717">
    <property type="term" value="F:tRNA-specific adenosine-34 deaminase activity"/>
    <property type="evidence" value="ECO:0007669"/>
    <property type="project" value="UniProtKB-UniRule"/>
</dbReference>
<protein>
    <recommendedName>
        <fullName evidence="8">tRNA-specific adenosine deaminase</fullName>
        <ecNumber evidence="8">3.5.4.33</ecNumber>
    </recommendedName>
</protein>
<evidence type="ECO:0000256" key="1">
    <source>
        <dbReference type="ARBA" id="ARBA00010669"/>
    </source>
</evidence>
<evidence type="ECO:0000313" key="11">
    <source>
        <dbReference type="Proteomes" id="UP000229740"/>
    </source>
</evidence>
<feature type="domain" description="CMP/dCMP-type deaminase" evidence="9">
    <location>
        <begin position="1"/>
        <end position="106"/>
    </location>
</feature>
<accession>A0A2G6E3P5</accession>
<dbReference type="Proteomes" id="UP000229740">
    <property type="component" value="Unassembled WGS sequence"/>
</dbReference>
<evidence type="ECO:0000256" key="7">
    <source>
        <dbReference type="ARBA" id="ARBA00048045"/>
    </source>
</evidence>
<evidence type="ECO:0000256" key="4">
    <source>
        <dbReference type="ARBA" id="ARBA00022723"/>
    </source>
</evidence>
<feature type="binding site" evidence="8">
    <location>
        <position position="46"/>
    </location>
    <ligand>
        <name>Zn(2+)</name>
        <dbReference type="ChEBI" id="CHEBI:29105"/>
        <note>catalytic</note>
    </ligand>
</feature>
<proteinExistence type="inferred from homology"/>
<dbReference type="InterPro" id="IPR002125">
    <property type="entry name" value="CMP_dCMP_dom"/>
</dbReference>
<evidence type="ECO:0000259" key="9">
    <source>
        <dbReference type="PROSITE" id="PS51747"/>
    </source>
</evidence>
<keyword evidence="3 8" id="KW-0819">tRNA processing</keyword>
<dbReference type="PANTHER" id="PTHR11079:SF202">
    <property type="entry name" value="TRNA-SPECIFIC ADENOSINE DEAMINASE"/>
    <property type="match status" value="1"/>
</dbReference>
<dbReference type="InterPro" id="IPR058535">
    <property type="entry name" value="MafB19-deam"/>
</dbReference>
<dbReference type="FunFam" id="3.40.140.10:FF:000005">
    <property type="entry name" value="tRNA-specific adenosine deaminase"/>
    <property type="match status" value="1"/>
</dbReference>
<evidence type="ECO:0000256" key="2">
    <source>
        <dbReference type="ARBA" id="ARBA00011738"/>
    </source>
</evidence>
<keyword evidence="6 8" id="KW-0862">Zinc</keyword>
<evidence type="ECO:0000256" key="8">
    <source>
        <dbReference type="HAMAP-Rule" id="MF_00972"/>
    </source>
</evidence>
<evidence type="ECO:0000313" key="10">
    <source>
        <dbReference type="EMBL" id="PID56680.1"/>
    </source>
</evidence>
<dbReference type="InterPro" id="IPR028883">
    <property type="entry name" value="tRNA_aden_deaminase"/>
</dbReference>
<dbReference type="NCBIfam" id="NF008113">
    <property type="entry name" value="PRK10860.1"/>
    <property type="match status" value="1"/>
</dbReference>
<keyword evidence="5 8" id="KW-0378">Hydrolase</keyword>
<dbReference type="CDD" id="cd01285">
    <property type="entry name" value="nucleoside_deaminase"/>
    <property type="match status" value="1"/>
</dbReference>
<comment type="function">
    <text evidence="8">Catalyzes the deamination of adenosine to inosine at the wobble position 34 of tRNA(Arg2).</text>
</comment>
<evidence type="ECO:0000256" key="5">
    <source>
        <dbReference type="ARBA" id="ARBA00022801"/>
    </source>
</evidence>
<dbReference type="InterPro" id="IPR016192">
    <property type="entry name" value="APOBEC/CMP_deaminase_Zn-bd"/>
</dbReference>
<dbReference type="EMBL" id="PDPS01000032">
    <property type="protein sequence ID" value="PID56680.1"/>
    <property type="molecule type" value="Genomic_DNA"/>
</dbReference>
<dbReference type="PROSITE" id="PS51747">
    <property type="entry name" value="CYT_DCMP_DEAMINASES_2"/>
    <property type="match status" value="1"/>
</dbReference>
<dbReference type="InterPro" id="IPR016193">
    <property type="entry name" value="Cytidine_deaminase-like"/>
</dbReference>
<dbReference type="Gene3D" id="3.40.140.10">
    <property type="entry name" value="Cytidine Deaminase, domain 2"/>
    <property type="match status" value="1"/>
</dbReference>
<dbReference type="PROSITE" id="PS00903">
    <property type="entry name" value="CYT_DCMP_DEAMINASES_1"/>
    <property type="match status" value="1"/>
</dbReference>
<feature type="binding site" evidence="8">
    <location>
        <position position="76"/>
    </location>
    <ligand>
        <name>Zn(2+)</name>
        <dbReference type="ChEBI" id="CHEBI:29105"/>
        <note>catalytic</note>
    </ligand>
</feature>
<comment type="similarity">
    <text evidence="1">Belongs to the cytidine and deoxycytidylate deaminase family. ADAT2 subfamily.</text>
</comment>
<sequence length="150" mass="16895">MQAALHEARIAYTEGEVPVGAVIVVDERILSSNHNRIEQRHDPLAHAETLVIRDACREMHYERLADATMYVTVEPCSMCAGAMLLARIRRVVYGVDNPKAGAVRSLYSLVEDSRLNHHIEVVSGVLSAECRHIMQSFFRQLRTGEVPKWS</sequence>
<dbReference type="PANTHER" id="PTHR11079">
    <property type="entry name" value="CYTOSINE DEAMINASE FAMILY MEMBER"/>
    <property type="match status" value="1"/>
</dbReference>